<sequence>MYIMRMQCYLNIEHNQQKRSWVSGQPAWGFTGQKRLPVNSPLATARLDLVMLAEPHELDNGCQALQVLEIDPASWIE</sequence>
<dbReference type="EMBL" id="JH792988">
    <property type="protein sequence ID" value="ELQ44837.1"/>
    <property type="molecule type" value="Genomic_DNA"/>
</dbReference>
<accession>A0AA97PS17</accession>
<organism evidence="1">
    <name type="scientific">Pyricularia oryzae (strain Y34)</name>
    <name type="common">Rice blast fungus</name>
    <name type="synonym">Magnaporthe oryzae</name>
    <dbReference type="NCBI Taxonomy" id="1143189"/>
    <lineage>
        <taxon>Eukaryota</taxon>
        <taxon>Fungi</taxon>
        <taxon>Dikarya</taxon>
        <taxon>Ascomycota</taxon>
        <taxon>Pezizomycotina</taxon>
        <taxon>Sordariomycetes</taxon>
        <taxon>Sordariomycetidae</taxon>
        <taxon>Magnaporthales</taxon>
        <taxon>Pyriculariaceae</taxon>
        <taxon>Pyricularia</taxon>
    </lineage>
</organism>
<dbReference type="AlphaFoldDB" id="A0AA97PS17"/>
<protein>
    <submittedName>
        <fullName evidence="1">Uncharacterized protein</fullName>
    </submittedName>
</protein>
<proteinExistence type="predicted"/>
<name>A0AA97PS17_PYRO3</name>
<gene>
    <name evidence="1" type="ORF">OOU_Y34scaffold00045g7</name>
</gene>
<evidence type="ECO:0000313" key="1">
    <source>
        <dbReference type="EMBL" id="ELQ44837.1"/>
    </source>
</evidence>
<reference evidence="1" key="1">
    <citation type="journal article" date="2012" name="PLoS Genet.">
        <title>Comparative analysis of the genomes of two field isolates of the rice blast fungus Magnaporthe oryzae.</title>
        <authorList>
            <person name="Xue M."/>
            <person name="Yang J."/>
            <person name="Li Z."/>
            <person name="Hu S."/>
            <person name="Yao N."/>
            <person name="Dean R.A."/>
            <person name="Zhao W."/>
            <person name="Shen M."/>
            <person name="Zhang H."/>
            <person name="Li C."/>
            <person name="Liu L."/>
            <person name="Cao L."/>
            <person name="Xu X."/>
            <person name="Xing Y."/>
            <person name="Hsiang T."/>
            <person name="Zhang Z."/>
            <person name="Xu J.R."/>
            <person name="Peng Y.L."/>
        </authorList>
    </citation>
    <scope>NUCLEOTIDE SEQUENCE</scope>
    <source>
        <strain evidence="1">Y34</strain>
    </source>
</reference>
<dbReference type="Proteomes" id="UP000011086">
    <property type="component" value="Unassembled WGS sequence"/>
</dbReference>